<evidence type="ECO:0000256" key="1">
    <source>
        <dbReference type="SAM" id="Phobius"/>
    </source>
</evidence>
<name>A0ABS9REH5_9FLAO</name>
<feature type="transmembrane region" description="Helical" evidence="1">
    <location>
        <begin position="56"/>
        <end position="73"/>
    </location>
</feature>
<keyword evidence="1" id="KW-0812">Transmembrane</keyword>
<dbReference type="Proteomes" id="UP001156141">
    <property type="component" value="Unassembled WGS sequence"/>
</dbReference>
<evidence type="ECO:0000313" key="3">
    <source>
        <dbReference type="Proteomes" id="UP001156141"/>
    </source>
</evidence>
<accession>A0ABS9REH5</accession>
<proteinExistence type="predicted"/>
<evidence type="ECO:0000313" key="2">
    <source>
        <dbReference type="EMBL" id="MCH4551356.1"/>
    </source>
</evidence>
<dbReference type="EMBL" id="JAKVQD010000001">
    <property type="protein sequence ID" value="MCH4551356.1"/>
    <property type="molecule type" value="Genomic_DNA"/>
</dbReference>
<protein>
    <submittedName>
        <fullName evidence="2">Uroporphyrinogen decarboxylase</fullName>
    </submittedName>
</protein>
<comment type="caution">
    <text evidence="2">The sequence shown here is derived from an EMBL/GenBank/DDBJ whole genome shotgun (WGS) entry which is preliminary data.</text>
</comment>
<keyword evidence="3" id="KW-1185">Reference proteome</keyword>
<sequence length="75" mass="8383">MDFLGVSFTEWVGYAAMAMLLLSFTMKAVTKLRIVNSIGCLLFVIYGFMLDPIAKPIIITNGAILCVNLYYLLKK</sequence>
<organism evidence="2 3">
    <name type="scientific">Aestuariibaculum lutulentum</name>
    <dbReference type="NCBI Taxonomy" id="2920935"/>
    <lineage>
        <taxon>Bacteria</taxon>
        <taxon>Pseudomonadati</taxon>
        <taxon>Bacteroidota</taxon>
        <taxon>Flavobacteriia</taxon>
        <taxon>Flavobacteriales</taxon>
        <taxon>Flavobacteriaceae</taxon>
    </lineage>
</organism>
<reference evidence="2" key="1">
    <citation type="submission" date="2022-02" db="EMBL/GenBank/DDBJ databases">
        <title>Aestuariibaculum sp., a marine bacterium isolated from sediment in Guangxi.</title>
        <authorList>
            <person name="Ying J."/>
        </authorList>
    </citation>
    <scope>NUCLEOTIDE SEQUENCE</scope>
    <source>
        <strain evidence="2">L182</strain>
    </source>
</reference>
<dbReference type="RefSeq" id="WP_240571701.1">
    <property type="nucleotide sequence ID" value="NZ_CP136709.1"/>
</dbReference>
<keyword evidence="1" id="KW-1133">Transmembrane helix</keyword>
<gene>
    <name evidence="2" type="ORF">MKW35_01895</name>
</gene>
<keyword evidence="1" id="KW-0472">Membrane</keyword>
<feature type="transmembrane region" description="Helical" evidence="1">
    <location>
        <begin position="6"/>
        <end position="25"/>
    </location>
</feature>
<feature type="transmembrane region" description="Helical" evidence="1">
    <location>
        <begin position="32"/>
        <end position="50"/>
    </location>
</feature>